<dbReference type="GO" id="GO:0004845">
    <property type="term" value="F:uracil phosphoribosyltransferase activity"/>
    <property type="evidence" value="ECO:0007669"/>
    <property type="project" value="UniProtKB-EC"/>
</dbReference>
<keyword evidence="5" id="KW-0021">Allosteric enzyme</keyword>
<evidence type="ECO:0000256" key="9">
    <source>
        <dbReference type="ARBA" id="ARBA00023134"/>
    </source>
</evidence>
<dbReference type="InterPro" id="IPR029057">
    <property type="entry name" value="PRTase-like"/>
</dbReference>
<dbReference type="EMBL" id="LUKN01000175">
    <property type="protein sequence ID" value="OAR05652.1"/>
    <property type="molecule type" value="Genomic_DNA"/>
</dbReference>
<sequence>MTSPVTVLDDAAFNSQFEQLRDLSLSPHRVRQLVAELTAPLAKLAIKDAPKDEPVAVMVILRSGMAMMDEFVAAFPDDANISVYHLGLFRDRQTLVPVEYYNKLGARSPNLKRGYILDPLLATGGTAGAAITIVRDWGLEKVTVVSLLGSKDGLSCVSSLWPEALELVVGKVDDELDSRGYVKPGVGDIGDRLYGTA</sequence>
<dbReference type="Gene3D" id="3.40.50.2020">
    <property type="match status" value="1"/>
</dbReference>
<evidence type="ECO:0000256" key="1">
    <source>
        <dbReference type="ARBA" id="ARBA00001946"/>
    </source>
</evidence>
<keyword evidence="6" id="KW-0328">Glycosyltransferase</keyword>
<comment type="caution">
    <text evidence="11">The sequence shown here is derived from an EMBL/GenBank/DDBJ whole genome shotgun (WGS) entry which is preliminary data.</text>
</comment>
<keyword evidence="9" id="KW-0342">GTP-binding</keyword>
<keyword evidence="12" id="KW-1185">Reference proteome</keyword>
<dbReference type="NCBIfam" id="NF001097">
    <property type="entry name" value="PRK00129.1"/>
    <property type="match status" value="1"/>
</dbReference>
<proteinExistence type="inferred from homology"/>
<dbReference type="Proteomes" id="UP000243081">
    <property type="component" value="Unassembled WGS sequence"/>
</dbReference>
<dbReference type="AlphaFoldDB" id="A0A179IUH3"/>
<dbReference type="OMA" id="KPAHIKQ"/>
<protein>
    <recommendedName>
        <fullName evidence="4">uracil phosphoribosyltransferase</fullName>
        <ecNumber evidence="4">2.4.2.9</ecNumber>
    </recommendedName>
</protein>
<dbReference type="GO" id="GO:0005525">
    <property type="term" value="F:GTP binding"/>
    <property type="evidence" value="ECO:0007669"/>
    <property type="project" value="UniProtKB-KW"/>
</dbReference>
<dbReference type="InterPro" id="IPR050054">
    <property type="entry name" value="UPRTase/APRTase"/>
</dbReference>
<dbReference type="SUPFAM" id="SSF53271">
    <property type="entry name" value="PRTase-like"/>
    <property type="match status" value="1"/>
</dbReference>
<evidence type="ECO:0000313" key="11">
    <source>
        <dbReference type="EMBL" id="OAR05652.1"/>
    </source>
</evidence>
<evidence type="ECO:0000259" key="10">
    <source>
        <dbReference type="Pfam" id="PF14681"/>
    </source>
</evidence>
<comment type="similarity">
    <text evidence="3">Belongs to the UPRTase family.</text>
</comment>
<dbReference type="Pfam" id="PF14681">
    <property type="entry name" value="UPRTase"/>
    <property type="match status" value="1"/>
</dbReference>
<accession>A0A179IUH3</accession>
<evidence type="ECO:0000256" key="7">
    <source>
        <dbReference type="ARBA" id="ARBA00022679"/>
    </source>
</evidence>
<dbReference type="PANTHER" id="PTHR32315:SF4">
    <property type="entry name" value="URACIL PHOSPHORIBOSYLTRANSFERASE, CHLOROPLASTIC"/>
    <property type="match status" value="1"/>
</dbReference>
<comment type="pathway">
    <text evidence="2">Pyrimidine metabolism; UMP biosynthesis via salvage pathway; UMP from uracil: step 1/1.</text>
</comment>
<evidence type="ECO:0000256" key="6">
    <source>
        <dbReference type="ARBA" id="ARBA00022676"/>
    </source>
</evidence>
<keyword evidence="7" id="KW-0808">Transferase</keyword>
<keyword evidence="8" id="KW-0547">Nucleotide-binding</keyword>
<dbReference type="OrthoDB" id="10257085at2759"/>
<evidence type="ECO:0000256" key="2">
    <source>
        <dbReference type="ARBA" id="ARBA00005180"/>
    </source>
</evidence>
<comment type="cofactor">
    <cofactor evidence="1">
        <name>Mg(2+)</name>
        <dbReference type="ChEBI" id="CHEBI:18420"/>
    </cofactor>
</comment>
<dbReference type="PANTHER" id="PTHR32315">
    <property type="entry name" value="ADENINE PHOSPHORIBOSYLTRANSFERASE"/>
    <property type="match status" value="1"/>
</dbReference>
<evidence type="ECO:0000256" key="5">
    <source>
        <dbReference type="ARBA" id="ARBA00022533"/>
    </source>
</evidence>
<evidence type="ECO:0000313" key="12">
    <source>
        <dbReference type="Proteomes" id="UP000243081"/>
    </source>
</evidence>
<name>A0A179IUH3_CORDF</name>
<organism evidence="11 12">
    <name type="scientific">Cordyceps confragosa</name>
    <name type="common">Lecanicillium lecanii</name>
    <dbReference type="NCBI Taxonomy" id="2714763"/>
    <lineage>
        <taxon>Eukaryota</taxon>
        <taxon>Fungi</taxon>
        <taxon>Dikarya</taxon>
        <taxon>Ascomycota</taxon>
        <taxon>Pezizomycotina</taxon>
        <taxon>Sordariomycetes</taxon>
        <taxon>Hypocreomycetidae</taxon>
        <taxon>Hypocreales</taxon>
        <taxon>Cordycipitaceae</taxon>
        <taxon>Akanthomyces</taxon>
    </lineage>
</organism>
<evidence type="ECO:0000256" key="3">
    <source>
        <dbReference type="ARBA" id="ARBA00009516"/>
    </source>
</evidence>
<feature type="domain" description="Phosphoribosyltransferase" evidence="10">
    <location>
        <begin position="52"/>
        <end position="196"/>
    </location>
</feature>
<reference evidence="11 12" key="1">
    <citation type="submission" date="2016-03" db="EMBL/GenBank/DDBJ databases">
        <title>Fine-scale spatial genetic structure of a fungal parasite of coffee scale insects.</title>
        <authorList>
            <person name="Jackson D."/>
            <person name="Zemenick K.A."/>
            <person name="Malloure B."/>
            <person name="Quandt C.A."/>
            <person name="James T.Y."/>
        </authorList>
    </citation>
    <scope>NUCLEOTIDE SEQUENCE [LARGE SCALE GENOMIC DNA]</scope>
    <source>
        <strain evidence="11 12">UM487</strain>
    </source>
</reference>
<dbReference type="EC" id="2.4.2.9" evidence="4"/>
<evidence type="ECO:0000256" key="8">
    <source>
        <dbReference type="ARBA" id="ARBA00022741"/>
    </source>
</evidence>
<dbReference type="CDD" id="cd06223">
    <property type="entry name" value="PRTases_typeI"/>
    <property type="match status" value="1"/>
</dbReference>
<dbReference type="InterPro" id="IPR000836">
    <property type="entry name" value="PRTase_dom"/>
</dbReference>
<gene>
    <name evidence="11" type="ORF">LLEC1_04911</name>
</gene>
<evidence type="ECO:0000256" key="4">
    <source>
        <dbReference type="ARBA" id="ARBA00011894"/>
    </source>
</evidence>